<keyword evidence="2" id="KW-1185">Reference proteome</keyword>
<dbReference type="EMBL" id="CP034279">
    <property type="protein sequence ID" value="QGV82070.1"/>
    <property type="molecule type" value="Genomic_DNA"/>
</dbReference>
<organism evidence="1 2">
    <name type="scientific">Streptomyces ficellus</name>
    <dbReference type="NCBI Taxonomy" id="1977088"/>
    <lineage>
        <taxon>Bacteria</taxon>
        <taxon>Bacillati</taxon>
        <taxon>Actinomycetota</taxon>
        <taxon>Actinomycetes</taxon>
        <taxon>Kitasatosporales</taxon>
        <taxon>Streptomycetaceae</taxon>
        <taxon>Streptomyces</taxon>
    </lineage>
</organism>
<dbReference type="AlphaFoldDB" id="A0A6I6FEH4"/>
<dbReference type="Proteomes" id="UP000422572">
    <property type="component" value="Chromosome"/>
</dbReference>
<accession>A0A6I6FEH4</accession>
<evidence type="ECO:0000313" key="2">
    <source>
        <dbReference type="Proteomes" id="UP000422572"/>
    </source>
</evidence>
<proteinExistence type="predicted"/>
<name>A0A6I6FEH4_9ACTN</name>
<evidence type="ECO:0000313" key="1">
    <source>
        <dbReference type="EMBL" id="QGV82070.1"/>
    </source>
</evidence>
<sequence length="90" mass="8971">MRTPRAVATIPGEAVPEPAVGPLVAYAPVPRDARAPTAFGIAARSFPARCSPHRTGSAVVHITPYAAVAYAGVPGAAGTACAGPSRAVRP</sequence>
<dbReference type="KEGG" id="sfic:EIZ62_30290"/>
<protein>
    <submittedName>
        <fullName evidence="1">Uncharacterized protein</fullName>
    </submittedName>
</protein>
<gene>
    <name evidence="1" type="ORF">EIZ62_30290</name>
</gene>
<dbReference type="OrthoDB" id="4337394at2"/>
<reference evidence="1 2" key="1">
    <citation type="submission" date="2018-12" db="EMBL/GenBank/DDBJ databases">
        <title>Complete genome sequence of Streptomyces ficellus NRRL8067, the producer of ficellomycin, feldamycin and nojirimycin.</title>
        <authorList>
            <person name="Zhang H."/>
            <person name="Yue R."/>
            <person name="Liu Y."/>
            <person name="Li M."/>
            <person name="Mu H."/>
            <person name="Zhang J."/>
        </authorList>
    </citation>
    <scope>NUCLEOTIDE SEQUENCE [LARGE SCALE GENOMIC DNA]</scope>
    <source>
        <strain evidence="1 2">NRRL 8067</strain>
    </source>
</reference>
<dbReference type="RefSeq" id="WP_156695806.1">
    <property type="nucleotide sequence ID" value="NZ_CP034279.1"/>
</dbReference>